<dbReference type="Proteomes" id="UP000501753">
    <property type="component" value="Chromosome"/>
</dbReference>
<reference evidence="2 4" key="2">
    <citation type="submission" date="2018-12" db="EMBL/GenBank/DDBJ databases">
        <title>Streptomyces griseoviridis F1-27 complete genome.</title>
        <authorList>
            <person name="Mariita R.M."/>
            <person name="Sello J.K."/>
        </authorList>
    </citation>
    <scope>NUCLEOTIDE SEQUENCE [LARGE SCALE GENOMIC DNA]</scope>
    <source>
        <strain evidence="2 4">F1-27</strain>
    </source>
</reference>
<gene>
    <name evidence="3" type="ORF">DDJ31_19905</name>
    <name evidence="2" type="ORF">ELQ87_19380</name>
</gene>
<sequence>MRRNMSVRVSAVVTAAMAAVLIPLAGTSYAASCSGTGCDNKGPVGYGCDADAVTKKTVSDGIRKAELRWSAKCAAGWVRGSDPVGKDDYWAHYAYIEKHSTESGAPLLKSLSVAIPDGGSDWSNMLGGSNYYYRVCQKDAGTLEVWCSGYW</sequence>
<dbReference type="Proteomes" id="UP000271291">
    <property type="component" value="Chromosome"/>
</dbReference>
<evidence type="ECO:0000313" key="2">
    <source>
        <dbReference type="EMBL" id="AZS86194.1"/>
    </source>
</evidence>
<keyword evidence="1" id="KW-0732">Signal</keyword>
<accession>A0A3Q9KPH3</accession>
<dbReference type="KEGG" id="sgd:ELQ87_19380"/>
<evidence type="ECO:0000313" key="5">
    <source>
        <dbReference type="Proteomes" id="UP000501753"/>
    </source>
</evidence>
<proteinExistence type="predicted"/>
<reference evidence="3 5" key="1">
    <citation type="submission" date="2018-04" db="EMBL/GenBank/DDBJ databases">
        <title>Complete genome sequences of Streptomyces griseoviridis K61 and characterization of antagonistic properties of biological control agents.</title>
        <authorList>
            <person name="Mariita R.M."/>
            <person name="Sello J.K."/>
        </authorList>
    </citation>
    <scope>NUCLEOTIDE SEQUENCE [LARGE SCALE GENOMIC DNA]</scope>
    <source>
        <strain evidence="3 5">K61</strain>
    </source>
</reference>
<dbReference type="AlphaFoldDB" id="A0A3Q9KPH3"/>
<name>A0A3Q9KPH3_STRGD</name>
<evidence type="ECO:0000256" key="1">
    <source>
        <dbReference type="SAM" id="SignalP"/>
    </source>
</evidence>
<dbReference type="OrthoDB" id="2863790at2"/>
<dbReference type="EMBL" id="CP029078">
    <property type="protein sequence ID" value="QCN86945.1"/>
    <property type="molecule type" value="Genomic_DNA"/>
</dbReference>
<dbReference type="EMBL" id="CP034687">
    <property type="protein sequence ID" value="AZS86194.1"/>
    <property type="molecule type" value="Genomic_DNA"/>
</dbReference>
<keyword evidence="5" id="KW-1185">Reference proteome</keyword>
<feature type="chain" id="PRO_5044599651" evidence="1">
    <location>
        <begin position="31"/>
        <end position="151"/>
    </location>
</feature>
<evidence type="ECO:0000313" key="3">
    <source>
        <dbReference type="EMBL" id="QCN86945.1"/>
    </source>
</evidence>
<protein>
    <submittedName>
        <fullName evidence="2">DUF2690 domain-containing protein</fullName>
    </submittedName>
</protein>
<feature type="signal peptide" evidence="1">
    <location>
        <begin position="1"/>
        <end position="30"/>
    </location>
</feature>
<evidence type="ECO:0000313" key="4">
    <source>
        <dbReference type="Proteomes" id="UP000271291"/>
    </source>
</evidence>
<organism evidence="2 4">
    <name type="scientific">Streptomyces griseoviridis</name>
    <dbReference type="NCBI Taxonomy" id="45398"/>
    <lineage>
        <taxon>Bacteria</taxon>
        <taxon>Bacillati</taxon>
        <taxon>Actinomycetota</taxon>
        <taxon>Actinomycetes</taxon>
        <taxon>Kitasatosporales</taxon>
        <taxon>Streptomycetaceae</taxon>
        <taxon>Streptomyces</taxon>
    </lineage>
</organism>